<name>A0A4Y2I3A1_ARAVE</name>
<sequence length="99" mass="11951">MRQYRFVVQFSFFEGPWSSHLPWRVSARNTKDCLLERHFSQRDLGQSLILVVVSDEALLLRVHGNWFSSYLEGLEIYVEREKLYLVRGISVFQHPRRWH</sequence>
<dbReference type="Proteomes" id="UP000499080">
    <property type="component" value="Unassembled WGS sequence"/>
</dbReference>
<accession>A0A4Y2I3A1</accession>
<reference evidence="1 2" key="1">
    <citation type="journal article" date="2019" name="Sci. Rep.">
        <title>Orb-weaving spider Araneus ventricosus genome elucidates the spidroin gene catalogue.</title>
        <authorList>
            <person name="Kono N."/>
            <person name="Nakamura H."/>
            <person name="Ohtoshi R."/>
            <person name="Moran D.A.P."/>
            <person name="Shinohara A."/>
            <person name="Yoshida Y."/>
            <person name="Fujiwara M."/>
            <person name="Mori M."/>
            <person name="Tomita M."/>
            <person name="Arakawa K."/>
        </authorList>
    </citation>
    <scope>NUCLEOTIDE SEQUENCE [LARGE SCALE GENOMIC DNA]</scope>
</reference>
<gene>
    <name evidence="1" type="ORF">AVEN_186890_1</name>
</gene>
<dbReference type="AlphaFoldDB" id="A0A4Y2I3A1"/>
<protein>
    <submittedName>
        <fullName evidence="1">Uncharacterized protein</fullName>
    </submittedName>
</protein>
<organism evidence="1 2">
    <name type="scientific">Araneus ventricosus</name>
    <name type="common">Orbweaver spider</name>
    <name type="synonym">Epeira ventricosa</name>
    <dbReference type="NCBI Taxonomy" id="182803"/>
    <lineage>
        <taxon>Eukaryota</taxon>
        <taxon>Metazoa</taxon>
        <taxon>Ecdysozoa</taxon>
        <taxon>Arthropoda</taxon>
        <taxon>Chelicerata</taxon>
        <taxon>Arachnida</taxon>
        <taxon>Araneae</taxon>
        <taxon>Araneomorphae</taxon>
        <taxon>Entelegynae</taxon>
        <taxon>Araneoidea</taxon>
        <taxon>Araneidae</taxon>
        <taxon>Araneus</taxon>
    </lineage>
</organism>
<evidence type="ECO:0000313" key="1">
    <source>
        <dbReference type="EMBL" id="GBM72020.1"/>
    </source>
</evidence>
<keyword evidence="2" id="KW-1185">Reference proteome</keyword>
<comment type="caution">
    <text evidence="1">The sequence shown here is derived from an EMBL/GenBank/DDBJ whole genome shotgun (WGS) entry which is preliminary data.</text>
</comment>
<evidence type="ECO:0000313" key="2">
    <source>
        <dbReference type="Proteomes" id="UP000499080"/>
    </source>
</evidence>
<proteinExistence type="predicted"/>
<dbReference type="EMBL" id="BGPR01002350">
    <property type="protein sequence ID" value="GBM72020.1"/>
    <property type="molecule type" value="Genomic_DNA"/>
</dbReference>